<reference evidence="1" key="1">
    <citation type="submission" date="2013-07" db="EMBL/GenBank/DDBJ databases">
        <authorList>
            <person name="Geib S."/>
        </authorList>
    </citation>
    <scope>NUCLEOTIDE SEQUENCE</scope>
</reference>
<evidence type="ECO:0000313" key="1">
    <source>
        <dbReference type="EMBL" id="JAC05551.1"/>
    </source>
</evidence>
<name>W8BW67_CERCA</name>
<organism evidence="1">
    <name type="scientific">Ceratitis capitata</name>
    <name type="common">Mediterranean fruit fly</name>
    <name type="synonym">Tephritis capitata</name>
    <dbReference type="NCBI Taxonomy" id="7213"/>
    <lineage>
        <taxon>Eukaryota</taxon>
        <taxon>Metazoa</taxon>
        <taxon>Ecdysozoa</taxon>
        <taxon>Arthropoda</taxon>
        <taxon>Hexapoda</taxon>
        <taxon>Insecta</taxon>
        <taxon>Pterygota</taxon>
        <taxon>Neoptera</taxon>
        <taxon>Endopterygota</taxon>
        <taxon>Diptera</taxon>
        <taxon>Brachycera</taxon>
        <taxon>Muscomorpha</taxon>
        <taxon>Tephritoidea</taxon>
        <taxon>Tephritidae</taxon>
        <taxon>Ceratitis</taxon>
        <taxon>Ceratitis</taxon>
    </lineage>
</organism>
<dbReference type="OrthoDB" id="8023081at2759"/>
<sequence>MHKCRPTGEWMHYDADMPTPKSVTHDMLEAGRKTLSNIKIIARKQLNFQSYPMNDFRFDLLHYDQPKEFQSISTYKRDYVETLPPPKCKAKNMLEVDTPDPLFNRRTVNDFEMLPWVNTKFMDDKLYELSEARKKINFFRQLRNRSFQFM</sequence>
<proteinExistence type="evidence at transcript level"/>
<accession>W8BW67</accession>
<dbReference type="EMBL" id="GAMC01001005">
    <property type="protein sequence ID" value="JAC05551.1"/>
    <property type="molecule type" value="mRNA"/>
</dbReference>
<dbReference type="AlphaFoldDB" id="W8BW67"/>
<reference evidence="1" key="2">
    <citation type="journal article" date="2014" name="BMC Genomics">
        <title>A genomic perspective to assessing quality of mass-reared SIT flies used in Mediterranean fruit fly (Ceratitis capitata) eradication in California.</title>
        <authorList>
            <person name="Calla B."/>
            <person name="Hall B."/>
            <person name="Hou S."/>
            <person name="Geib S.M."/>
        </authorList>
    </citation>
    <scope>NUCLEOTIDE SEQUENCE</scope>
</reference>
<protein>
    <submittedName>
        <fullName evidence="1">Uncharacterized protein</fullName>
    </submittedName>
</protein>